<dbReference type="AlphaFoldDB" id="A0A7C3PHK0"/>
<keyword evidence="2" id="KW-0808">Transferase</keyword>
<sequence>MGLSFKVICPNSVFQEVIQWGVASQFSLLSVLSWGMYSCLPMNDQVRIEPAEEQDVVAIMEIHYAAVHQTARSFYPEEVINAWSPPTDNDRINRIKRAIENPDECLIVAKQNNLIVGFGSIASKDNQLRALYVHPSFGRRGIGARILTALEHEARSLGLLYLQMDASINAESFYRKHGFEIIEYATHQLASGQEMACVKMQKTLNGSDV</sequence>
<dbReference type="InterPro" id="IPR052564">
    <property type="entry name" value="N-acetyltrans/Recomb-assoc"/>
</dbReference>
<dbReference type="CDD" id="cd04301">
    <property type="entry name" value="NAT_SF"/>
    <property type="match status" value="1"/>
</dbReference>
<dbReference type="InterPro" id="IPR016181">
    <property type="entry name" value="Acyl_CoA_acyltransferase"/>
</dbReference>
<dbReference type="PANTHER" id="PTHR43451:SF1">
    <property type="entry name" value="ACETYLTRANSFERASE"/>
    <property type="match status" value="1"/>
</dbReference>
<evidence type="ECO:0000259" key="1">
    <source>
        <dbReference type="PROSITE" id="PS51186"/>
    </source>
</evidence>
<reference evidence="2" key="1">
    <citation type="journal article" date="2020" name="mSystems">
        <title>Genome- and Community-Level Interaction Insights into Carbon Utilization and Element Cycling Functions of Hydrothermarchaeota in Hydrothermal Sediment.</title>
        <authorList>
            <person name="Zhou Z."/>
            <person name="Liu Y."/>
            <person name="Xu W."/>
            <person name="Pan J."/>
            <person name="Luo Z.H."/>
            <person name="Li M."/>
        </authorList>
    </citation>
    <scope>NUCLEOTIDE SEQUENCE [LARGE SCALE GENOMIC DNA]</scope>
    <source>
        <strain evidence="2">SpSt-418</strain>
    </source>
</reference>
<accession>A0A7C3PHK0</accession>
<evidence type="ECO:0000313" key="2">
    <source>
        <dbReference type="EMBL" id="HFM98140.1"/>
    </source>
</evidence>
<dbReference type="EMBL" id="DSRU01000153">
    <property type="protein sequence ID" value="HFM98140.1"/>
    <property type="molecule type" value="Genomic_DNA"/>
</dbReference>
<comment type="caution">
    <text evidence="2">The sequence shown here is derived from an EMBL/GenBank/DDBJ whole genome shotgun (WGS) entry which is preliminary data.</text>
</comment>
<dbReference type="PROSITE" id="PS51186">
    <property type="entry name" value="GNAT"/>
    <property type="match status" value="1"/>
</dbReference>
<proteinExistence type="predicted"/>
<name>A0A7C3PHK0_9CYAN</name>
<dbReference type="PANTHER" id="PTHR43451">
    <property type="entry name" value="ACETYLTRANSFERASE (GNAT) FAMILY PROTEIN"/>
    <property type="match status" value="1"/>
</dbReference>
<protein>
    <submittedName>
        <fullName evidence="2">GNAT family N-acetyltransferase</fullName>
    </submittedName>
</protein>
<feature type="domain" description="N-acetyltransferase" evidence="1">
    <location>
        <begin position="46"/>
        <end position="205"/>
    </location>
</feature>
<gene>
    <name evidence="2" type="ORF">ENR64_10375</name>
</gene>
<organism evidence="2">
    <name type="scientific">Oscillatoriales cyanobacterium SpSt-418</name>
    <dbReference type="NCBI Taxonomy" id="2282169"/>
    <lineage>
        <taxon>Bacteria</taxon>
        <taxon>Bacillati</taxon>
        <taxon>Cyanobacteriota</taxon>
        <taxon>Cyanophyceae</taxon>
        <taxon>Oscillatoriophycideae</taxon>
        <taxon>Oscillatoriales</taxon>
    </lineage>
</organism>
<dbReference type="SUPFAM" id="SSF55729">
    <property type="entry name" value="Acyl-CoA N-acyltransferases (Nat)"/>
    <property type="match status" value="1"/>
</dbReference>
<dbReference type="GO" id="GO:0016747">
    <property type="term" value="F:acyltransferase activity, transferring groups other than amino-acyl groups"/>
    <property type="evidence" value="ECO:0007669"/>
    <property type="project" value="InterPro"/>
</dbReference>
<dbReference type="InterPro" id="IPR000182">
    <property type="entry name" value="GNAT_dom"/>
</dbReference>
<dbReference type="Pfam" id="PF13673">
    <property type="entry name" value="Acetyltransf_10"/>
    <property type="match status" value="1"/>
</dbReference>
<dbReference type="Gene3D" id="3.40.630.30">
    <property type="match status" value="1"/>
</dbReference>